<accession>A0A1B1CQI8</accession>
<keyword evidence="2" id="KW-0812">Transmembrane</keyword>
<proteinExistence type="predicted"/>
<evidence type="ECO:0000313" key="3">
    <source>
        <dbReference type="EMBL" id="ANP91949.1"/>
    </source>
</evidence>
<protein>
    <submittedName>
        <fullName evidence="3">Uncharacterized protein</fullName>
    </submittedName>
</protein>
<dbReference type="Proteomes" id="UP000092691">
    <property type="component" value="Plasmid unnamed5"/>
</dbReference>
<dbReference type="EMBL" id="CP016293">
    <property type="protein sequence ID" value="ANP91949.1"/>
    <property type="molecule type" value="Genomic_DNA"/>
</dbReference>
<sequence length="69" mass="6966">MEAASAPMVCGIVTVSTAAVIVTTTTTTAAVISIIVIGKRSGHGEPGVTQRQGQNSKYPADSCSSEEAQ</sequence>
<geneLocation type="plasmid" evidence="3 4">
    <name>unnamed5</name>
</geneLocation>
<feature type="compositionally biased region" description="Polar residues" evidence="1">
    <location>
        <begin position="49"/>
        <end position="69"/>
    </location>
</feature>
<reference evidence="3 4" key="1">
    <citation type="submission" date="2016-06" db="EMBL/GenBank/DDBJ databases">
        <title>Microsymbionts genomes from the relict species Vavilovia formosa.</title>
        <authorList>
            <person name="Chirak E."/>
            <person name="Kimeklis A."/>
            <person name="Andronov E."/>
        </authorList>
    </citation>
    <scope>NUCLEOTIDE SEQUENCE [LARGE SCALE GENOMIC DNA]</scope>
    <source>
        <strain evidence="3 4">Vaf10</strain>
        <plasmid evidence="4">Plasmid unnamed5</plasmid>
    </source>
</reference>
<keyword evidence="3" id="KW-0614">Plasmid</keyword>
<evidence type="ECO:0000313" key="4">
    <source>
        <dbReference type="Proteomes" id="UP000092691"/>
    </source>
</evidence>
<name>A0A1B1CQI8_RHILE</name>
<dbReference type="AlphaFoldDB" id="A0A1B1CQI8"/>
<evidence type="ECO:0000256" key="1">
    <source>
        <dbReference type="SAM" id="MobiDB-lite"/>
    </source>
</evidence>
<keyword evidence="2" id="KW-1133">Transmembrane helix</keyword>
<gene>
    <name evidence="3" type="ORF">BA011_39675</name>
</gene>
<organism evidence="3 4">
    <name type="scientific">Rhizobium leguminosarum</name>
    <dbReference type="NCBI Taxonomy" id="384"/>
    <lineage>
        <taxon>Bacteria</taxon>
        <taxon>Pseudomonadati</taxon>
        <taxon>Pseudomonadota</taxon>
        <taxon>Alphaproteobacteria</taxon>
        <taxon>Hyphomicrobiales</taxon>
        <taxon>Rhizobiaceae</taxon>
        <taxon>Rhizobium/Agrobacterium group</taxon>
        <taxon>Rhizobium</taxon>
    </lineage>
</organism>
<evidence type="ECO:0000256" key="2">
    <source>
        <dbReference type="SAM" id="Phobius"/>
    </source>
</evidence>
<feature type="region of interest" description="Disordered" evidence="1">
    <location>
        <begin position="41"/>
        <end position="69"/>
    </location>
</feature>
<keyword evidence="2" id="KW-0472">Membrane</keyword>
<feature type="transmembrane region" description="Helical" evidence="2">
    <location>
        <begin position="12"/>
        <end position="37"/>
    </location>
</feature>